<dbReference type="PANTHER" id="PTHR11439">
    <property type="entry name" value="GAG-POL-RELATED RETROTRANSPOSON"/>
    <property type="match status" value="1"/>
</dbReference>
<accession>A0AAV3PAM2</accession>
<gene>
    <name evidence="1" type="ORF">LIER_07391</name>
</gene>
<organism evidence="1 2">
    <name type="scientific">Lithospermum erythrorhizon</name>
    <name type="common">Purple gromwell</name>
    <name type="synonym">Lithospermum officinale var. erythrorhizon</name>
    <dbReference type="NCBI Taxonomy" id="34254"/>
    <lineage>
        <taxon>Eukaryota</taxon>
        <taxon>Viridiplantae</taxon>
        <taxon>Streptophyta</taxon>
        <taxon>Embryophyta</taxon>
        <taxon>Tracheophyta</taxon>
        <taxon>Spermatophyta</taxon>
        <taxon>Magnoliopsida</taxon>
        <taxon>eudicotyledons</taxon>
        <taxon>Gunneridae</taxon>
        <taxon>Pentapetalae</taxon>
        <taxon>asterids</taxon>
        <taxon>lamiids</taxon>
        <taxon>Boraginales</taxon>
        <taxon>Boraginaceae</taxon>
        <taxon>Boraginoideae</taxon>
        <taxon>Lithospermeae</taxon>
        <taxon>Lithospermum</taxon>
    </lineage>
</organism>
<dbReference type="PANTHER" id="PTHR11439:SF496">
    <property type="entry name" value="RNA-DIRECTED DNA POLYMERASE"/>
    <property type="match status" value="1"/>
</dbReference>
<reference evidence="1 2" key="1">
    <citation type="submission" date="2024-01" db="EMBL/GenBank/DDBJ databases">
        <title>The complete chloroplast genome sequence of Lithospermum erythrorhizon: insights into the phylogenetic relationship among Boraginaceae species and the maternal lineages of purple gromwells.</title>
        <authorList>
            <person name="Okada T."/>
            <person name="Watanabe K."/>
        </authorList>
    </citation>
    <scope>NUCLEOTIDE SEQUENCE [LARGE SCALE GENOMIC DNA]</scope>
</reference>
<dbReference type="AlphaFoldDB" id="A0AAV3PAM2"/>
<comment type="caution">
    <text evidence="1">The sequence shown here is derived from an EMBL/GenBank/DDBJ whole genome shotgun (WGS) entry which is preliminary data.</text>
</comment>
<dbReference type="Proteomes" id="UP001454036">
    <property type="component" value="Unassembled WGS sequence"/>
</dbReference>
<evidence type="ECO:0008006" key="3">
    <source>
        <dbReference type="Google" id="ProtNLM"/>
    </source>
</evidence>
<dbReference type="EMBL" id="BAABME010001135">
    <property type="protein sequence ID" value="GAA0147771.1"/>
    <property type="molecule type" value="Genomic_DNA"/>
</dbReference>
<proteinExistence type="predicted"/>
<name>A0AAV3PAM2_LITER</name>
<evidence type="ECO:0000313" key="1">
    <source>
        <dbReference type="EMBL" id="GAA0147771.1"/>
    </source>
</evidence>
<dbReference type="CDD" id="cd09272">
    <property type="entry name" value="RNase_HI_RT_Ty1"/>
    <property type="match status" value="1"/>
</dbReference>
<protein>
    <recommendedName>
        <fullName evidence="3">Retrovirus-related pol polyprotein from transposon tnt 1-94</fullName>
    </recommendedName>
</protein>
<sequence length="173" mass="19444">MLCTRPDVSYALSITSRYQANLGESHWIAVKCILKYLRRTKDAFLRSSKQSTVTDSTTESEYIAASEAAKEACWIKKFVIELGIVPSIEGPVELLSDNTRTIAQAKEPRAHHKSKHVPRKYHLIRDMLNKGDIKVCKVATEANLADPFTKPLSQAKLDEHATNIGLTQMSQWC</sequence>
<evidence type="ECO:0000313" key="2">
    <source>
        <dbReference type="Proteomes" id="UP001454036"/>
    </source>
</evidence>
<keyword evidence="2" id="KW-1185">Reference proteome</keyword>